<sequence>MPHARIFFALSCFCVHPLKFTKKSGRISSLLFLHDGTMKTVYFVFILLKTTISCGFRA</sequence>
<evidence type="ECO:0000313" key="2">
    <source>
        <dbReference type="Proteomes" id="UP000003438"/>
    </source>
</evidence>
<reference evidence="1" key="1">
    <citation type="submission" date="2009-12" db="EMBL/GenBank/DDBJ databases">
        <authorList>
            <person name="Weinstock G."/>
            <person name="Sodergren E."/>
            <person name="Clifton S."/>
            <person name="Fulton L."/>
            <person name="Fulton B."/>
            <person name="Courtney L."/>
            <person name="Fronick C."/>
            <person name="Harrison M."/>
            <person name="Strong C."/>
            <person name="Farmer C."/>
            <person name="Delahaunty K."/>
            <person name="Markovic C."/>
            <person name="Hall O."/>
            <person name="Minx P."/>
            <person name="Tomlinson C."/>
            <person name="Mitreva M."/>
            <person name="Nelson J."/>
            <person name="Hou S."/>
            <person name="Wollam A."/>
            <person name="Pepin K.H."/>
            <person name="Johnson M."/>
            <person name="Bhonagiri V."/>
            <person name="Nash W.E."/>
            <person name="Warren W."/>
            <person name="Chinwalla A."/>
            <person name="Mardis E.R."/>
            <person name="Wilson R.K."/>
        </authorList>
    </citation>
    <scope>NUCLEOTIDE SEQUENCE [LARGE SCALE GENOMIC DNA]</scope>
    <source>
        <strain evidence="1">DSM 15176</strain>
    </source>
</reference>
<dbReference type="AlphaFoldDB" id="D1PPU2"/>
<accession>D1PPU2</accession>
<evidence type="ECO:0000313" key="1">
    <source>
        <dbReference type="EMBL" id="EFB75288.1"/>
    </source>
</evidence>
<dbReference type="Proteomes" id="UP000003438">
    <property type="component" value="Unassembled WGS sequence"/>
</dbReference>
<name>D1PPU2_9FIRM</name>
<comment type="caution">
    <text evidence="1">The sequence shown here is derived from an EMBL/GenBank/DDBJ whole genome shotgun (WGS) entry which is preliminary data.</text>
</comment>
<protein>
    <submittedName>
        <fullName evidence="1">Uncharacterized protein</fullName>
    </submittedName>
</protein>
<dbReference type="EMBL" id="ACBY02000029">
    <property type="protein sequence ID" value="EFB75288.1"/>
    <property type="molecule type" value="Genomic_DNA"/>
</dbReference>
<gene>
    <name evidence="1" type="ORF">SUBVAR_06409</name>
</gene>
<proteinExistence type="predicted"/>
<keyword evidence="2" id="KW-1185">Reference proteome</keyword>
<organism evidence="1 2">
    <name type="scientific">Subdoligranulum variabile DSM 15176</name>
    <dbReference type="NCBI Taxonomy" id="411471"/>
    <lineage>
        <taxon>Bacteria</taxon>
        <taxon>Bacillati</taxon>
        <taxon>Bacillota</taxon>
        <taxon>Clostridia</taxon>
        <taxon>Eubacteriales</taxon>
        <taxon>Oscillospiraceae</taxon>
        <taxon>Subdoligranulum</taxon>
    </lineage>
</organism>
<dbReference type="HOGENOM" id="CLU_2977564_0_0_9"/>